<evidence type="ECO:0000256" key="4">
    <source>
        <dbReference type="ARBA" id="ARBA00022692"/>
    </source>
</evidence>
<feature type="transmembrane region" description="Helical" evidence="7">
    <location>
        <begin position="89"/>
        <end position="111"/>
    </location>
</feature>
<sequence length="310" mass="34328">MSTTATTLTAAAAPLRARRSLLAWCLRYALVLPPAAVVVIFVAWPLWVTLYHSFFQLDARGHAVAFAGSKNYQALFASPLFHQVLWNTAVYSVLAVVLCVSIAFGLSLLLYGRVAASSRALLVALFSPTVMPMIAAANIWLYFLIPQFGMVDQLLRWAGLGHENWLGHPGTALLVMVMLFVWKYAPYFALFLLAGLQAIPPDVWEALRTEDPYGWASFRRVILPILRPMLAFVTTMAVLYAVETVDPVFAMTQGGPNNGTNLVMFYLYNLGFNYYSWGPAAALSVLLMIGLSTLSGLSLIVLERRAFHWQ</sequence>
<evidence type="ECO:0000259" key="8">
    <source>
        <dbReference type="PROSITE" id="PS50928"/>
    </source>
</evidence>
<dbReference type="Pfam" id="PF00528">
    <property type="entry name" value="BPD_transp_1"/>
    <property type="match status" value="1"/>
</dbReference>
<evidence type="ECO:0000313" key="10">
    <source>
        <dbReference type="Proteomes" id="UP000637695"/>
    </source>
</evidence>
<feature type="domain" description="ABC transmembrane type-1" evidence="8">
    <location>
        <begin position="85"/>
        <end position="298"/>
    </location>
</feature>
<dbReference type="PROSITE" id="PS50928">
    <property type="entry name" value="ABC_TM1"/>
    <property type="match status" value="1"/>
</dbReference>
<dbReference type="SUPFAM" id="SSF161098">
    <property type="entry name" value="MetI-like"/>
    <property type="match status" value="1"/>
</dbReference>
<dbReference type="InterPro" id="IPR000515">
    <property type="entry name" value="MetI-like"/>
</dbReference>
<dbReference type="RefSeq" id="WP_188883217.1">
    <property type="nucleotide sequence ID" value="NZ_BMOY01000048.1"/>
</dbReference>
<keyword evidence="5 7" id="KW-1133">Transmembrane helix</keyword>
<dbReference type="GO" id="GO:0005886">
    <property type="term" value="C:plasma membrane"/>
    <property type="evidence" value="ECO:0007669"/>
    <property type="project" value="UniProtKB-SubCell"/>
</dbReference>
<feature type="transmembrane region" description="Helical" evidence="7">
    <location>
        <begin position="21"/>
        <end position="47"/>
    </location>
</feature>
<name>A0A917KIN4_9BACL</name>
<reference evidence="9" key="1">
    <citation type="journal article" date="2014" name="Int. J. Syst. Evol. Microbiol.">
        <title>Complete genome sequence of Corynebacterium casei LMG S-19264T (=DSM 44701T), isolated from a smear-ripened cheese.</title>
        <authorList>
            <consortium name="US DOE Joint Genome Institute (JGI-PGF)"/>
            <person name="Walter F."/>
            <person name="Albersmeier A."/>
            <person name="Kalinowski J."/>
            <person name="Ruckert C."/>
        </authorList>
    </citation>
    <scope>NUCLEOTIDE SEQUENCE</scope>
    <source>
        <strain evidence="9">JCM 18487</strain>
    </source>
</reference>
<keyword evidence="4 7" id="KW-0812">Transmembrane</keyword>
<evidence type="ECO:0000256" key="6">
    <source>
        <dbReference type="ARBA" id="ARBA00023136"/>
    </source>
</evidence>
<feature type="transmembrane region" description="Helical" evidence="7">
    <location>
        <begin position="274"/>
        <end position="302"/>
    </location>
</feature>
<evidence type="ECO:0000256" key="1">
    <source>
        <dbReference type="ARBA" id="ARBA00004651"/>
    </source>
</evidence>
<dbReference type="PANTHER" id="PTHR43227:SF11">
    <property type="entry name" value="BLL4140 PROTEIN"/>
    <property type="match status" value="1"/>
</dbReference>
<comment type="subcellular location">
    <subcellularLocation>
        <location evidence="1 7">Cell membrane</location>
        <topology evidence="1 7">Multi-pass membrane protein</topology>
    </subcellularLocation>
</comment>
<dbReference type="EMBL" id="BMOY01000048">
    <property type="protein sequence ID" value="GGJ12874.1"/>
    <property type="molecule type" value="Genomic_DNA"/>
</dbReference>
<evidence type="ECO:0000256" key="2">
    <source>
        <dbReference type="ARBA" id="ARBA00022448"/>
    </source>
</evidence>
<dbReference type="CDD" id="cd06261">
    <property type="entry name" value="TM_PBP2"/>
    <property type="match status" value="1"/>
</dbReference>
<dbReference type="Proteomes" id="UP000637695">
    <property type="component" value="Unassembled WGS sequence"/>
</dbReference>
<reference evidence="9" key="2">
    <citation type="submission" date="2020-09" db="EMBL/GenBank/DDBJ databases">
        <authorList>
            <person name="Sun Q."/>
            <person name="Ohkuma M."/>
        </authorList>
    </citation>
    <scope>NUCLEOTIDE SEQUENCE</scope>
    <source>
        <strain evidence="9">JCM 18487</strain>
    </source>
</reference>
<keyword evidence="3" id="KW-1003">Cell membrane</keyword>
<evidence type="ECO:0000256" key="7">
    <source>
        <dbReference type="RuleBase" id="RU363032"/>
    </source>
</evidence>
<dbReference type="InterPro" id="IPR050809">
    <property type="entry name" value="UgpAE/MalFG_permease"/>
</dbReference>
<accession>A0A917KIN4</accession>
<dbReference type="GO" id="GO:0055085">
    <property type="term" value="P:transmembrane transport"/>
    <property type="evidence" value="ECO:0007669"/>
    <property type="project" value="InterPro"/>
</dbReference>
<keyword evidence="2 7" id="KW-0813">Transport</keyword>
<dbReference type="PANTHER" id="PTHR43227">
    <property type="entry name" value="BLL4140 PROTEIN"/>
    <property type="match status" value="1"/>
</dbReference>
<feature type="transmembrane region" description="Helical" evidence="7">
    <location>
        <begin position="221"/>
        <end position="242"/>
    </location>
</feature>
<comment type="similarity">
    <text evidence="7">Belongs to the binding-protein-dependent transport system permease family.</text>
</comment>
<evidence type="ECO:0000313" key="9">
    <source>
        <dbReference type="EMBL" id="GGJ12874.1"/>
    </source>
</evidence>
<dbReference type="AlphaFoldDB" id="A0A917KIN4"/>
<dbReference type="InterPro" id="IPR035906">
    <property type="entry name" value="MetI-like_sf"/>
</dbReference>
<gene>
    <name evidence="9" type="ORF">GCM10010885_22730</name>
</gene>
<feature type="transmembrane region" description="Helical" evidence="7">
    <location>
        <begin position="123"/>
        <end position="145"/>
    </location>
</feature>
<protein>
    <submittedName>
        <fullName evidence="9">ABC transporter permease</fullName>
    </submittedName>
</protein>
<organism evidence="9 10">
    <name type="scientific">Alicyclobacillus cellulosilyticus</name>
    <dbReference type="NCBI Taxonomy" id="1003997"/>
    <lineage>
        <taxon>Bacteria</taxon>
        <taxon>Bacillati</taxon>
        <taxon>Bacillota</taxon>
        <taxon>Bacilli</taxon>
        <taxon>Bacillales</taxon>
        <taxon>Alicyclobacillaceae</taxon>
        <taxon>Alicyclobacillus</taxon>
    </lineage>
</organism>
<keyword evidence="6 7" id="KW-0472">Membrane</keyword>
<keyword evidence="10" id="KW-1185">Reference proteome</keyword>
<evidence type="ECO:0000256" key="3">
    <source>
        <dbReference type="ARBA" id="ARBA00022475"/>
    </source>
</evidence>
<evidence type="ECO:0000256" key="5">
    <source>
        <dbReference type="ARBA" id="ARBA00022989"/>
    </source>
</evidence>
<proteinExistence type="inferred from homology"/>
<comment type="caution">
    <text evidence="9">The sequence shown here is derived from an EMBL/GenBank/DDBJ whole genome shotgun (WGS) entry which is preliminary data.</text>
</comment>
<dbReference type="Gene3D" id="1.10.3720.10">
    <property type="entry name" value="MetI-like"/>
    <property type="match status" value="1"/>
</dbReference>